<dbReference type="InterPro" id="IPR047155">
    <property type="entry name" value="COMMD4/6/7/8"/>
</dbReference>
<proteinExistence type="predicted"/>
<dbReference type="InterPro" id="IPR017920">
    <property type="entry name" value="COMM"/>
</dbReference>
<dbReference type="EMBL" id="CACRXK020002013">
    <property type="protein sequence ID" value="CAB3992269.1"/>
    <property type="molecule type" value="Genomic_DNA"/>
</dbReference>
<dbReference type="AlphaFoldDB" id="A0A6S7GQR0"/>
<dbReference type="PANTHER" id="PTHR16231:SF0">
    <property type="entry name" value="COMM DOMAIN-CONTAINING PROTEIN 8"/>
    <property type="match status" value="1"/>
</dbReference>
<dbReference type="Proteomes" id="UP001152795">
    <property type="component" value="Unassembled WGS sequence"/>
</dbReference>
<evidence type="ECO:0000313" key="1">
    <source>
        <dbReference type="EMBL" id="CAB3992269.1"/>
    </source>
</evidence>
<reference evidence="1" key="1">
    <citation type="submission" date="2020-04" db="EMBL/GenBank/DDBJ databases">
        <authorList>
            <person name="Alioto T."/>
            <person name="Alioto T."/>
            <person name="Gomez Garrido J."/>
        </authorList>
    </citation>
    <scope>NUCLEOTIDE SEQUENCE</scope>
    <source>
        <strain evidence="1">A484AB</strain>
    </source>
</reference>
<accession>A0A6S7GQR0</accession>
<protein>
    <submittedName>
        <fullName evidence="1">Uncharacterized protein</fullName>
    </submittedName>
</protein>
<dbReference type="InterPro" id="IPR055184">
    <property type="entry name" value="COMMD8_HN"/>
</dbReference>
<gene>
    <name evidence="1" type="ORF">PACLA_8A014808</name>
</gene>
<comment type="caution">
    <text evidence="1">The sequence shown here is derived from an EMBL/GenBank/DDBJ whole genome shotgun (WGS) entry which is preliminary data.</text>
</comment>
<sequence>MAAGRSECDKDIKLIEKCPKDSLPKVIHGFLDEICGQNVLRFHDFSKVWSIEEWKQLKSSWSSCLRLFIKDNLSVENIEKQLDQFSISKDIQKIVSECLRPRKDEIRLALIEETCNLSQAILKDFDWKLKLIMATDKLANMREPVLSLDLDIKEKTGMKQVSVELSKDELKELITSLEAANKVVLQLKG</sequence>
<keyword evidence="2" id="KW-1185">Reference proteome</keyword>
<dbReference type="PANTHER" id="PTHR16231">
    <property type="entry name" value="COMM DOMAIN-CONTAINING PROTEIN 4-8 FAMILY MEMBER"/>
    <property type="match status" value="1"/>
</dbReference>
<evidence type="ECO:0000313" key="2">
    <source>
        <dbReference type="Proteomes" id="UP001152795"/>
    </source>
</evidence>
<dbReference type="PROSITE" id="PS51269">
    <property type="entry name" value="COMM"/>
    <property type="match status" value="1"/>
</dbReference>
<organism evidence="1 2">
    <name type="scientific">Paramuricea clavata</name>
    <name type="common">Red gorgonian</name>
    <name type="synonym">Violescent sea-whip</name>
    <dbReference type="NCBI Taxonomy" id="317549"/>
    <lineage>
        <taxon>Eukaryota</taxon>
        <taxon>Metazoa</taxon>
        <taxon>Cnidaria</taxon>
        <taxon>Anthozoa</taxon>
        <taxon>Octocorallia</taxon>
        <taxon>Malacalcyonacea</taxon>
        <taxon>Plexauridae</taxon>
        <taxon>Paramuricea</taxon>
    </lineage>
</organism>
<dbReference type="Pfam" id="PF07258">
    <property type="entry name" value="COMM_domain"/>
    <property type="match status" value="1"/>
</dbReference>
<name>A0A6S7GQR0_PARCT</name>
<dbReference type="Pfam" id="PF22838">
    <property type="entry name" value="COMMD8_HN"/>
    <property type="match status" value="1"/>
</dbReference>
<dbReference type="OrthoDB" id="17646at2759"/>